<evidence type="ECO:0000313" key="3">
    <source>
        <dbReference type="Proteomes" id="UP000023623"/>
    </source>
</evidence>
<dbReference type="Proteomes" id="UP000023623">
    <property type="component" value="Unassembled WGS sequence"/>
</dbReference>
<organism evidence="2 3">
    <name type="scientific">Trichophyton soudanense CBS 452.61</name>
    <dbReference type="NCBI Taxonomy" id="1215331"/>
    <lineage>
        <taxon>Eukaryota</taxon>
        <taxon>Fungi</taxon>
        <taxon>Dikarya</taxon>
        <taxon>Ascomycota</taxon>
        <taxon>Pezizomycotina</taxon>
        <taxon>Eurotiomycetes</taxon>
        <taxon>Eurotiomycetidae</taxon>
        <taxon>Onygenales</taxon>
        <taxon>Arthrodermataceae</taxon>
        <taxon>Trichophyton</taxon>
    </lineage>
</organism>
<evidence type="ECO:0000313" key="2">
    <source>
        <dbReference type="EMBL" id="EZF72090.1"/>
    </source>
</evidence>
<proteinExistence type="predicted"/>
<feature type="region of interest" description="Disordered" evidence="1">
    <location>
        <begin position="107"/>
        <end position="134"/>
    </location>
</feature>
<dbReference type="HOGENOM" id="CLU_1435407_0_0_1"/>
<sequence>MLMPLFVETTWLLSSGSRAEQKHSRQDCCHGNKRLIRSLPASTFSRAISVATNGYYNVVRPTLALLRVVYDYCHRRPKSRLATQYVPCWSLPLAIFRGAQLVLGSGDAGDTGDAGTNRPPHGNGLEKPTRRRTRKTSLECAVTVVRSVEFCEPIRSLRPYPQERVRLHQSARRRIPDQVLLLDRVSSCH</sequence>
<name>A0A022XN03_TRISD</name>
<keyword evidence="3" id="KW-1185">Reference proteome</keyword>
<protein>
    <submittedName>
        <fullName evidence="2">Uncharacterized protein</fullName>
    </submittedName>
</protein>
<evidence type="ECO:0000256" key="1">
    <source>
        <dbReference type="SAM" id="MobiDB-lite"/>
    </source>
</evidence>
<reference evidence="2 3" key="1">
    <citation type="submission" date="2014-02" db="EMBL/GenBank/DDBJ databases">
        <title>The Genome Sequence of Trichophyton rubrum (morphotype soudanense) CBS 452.61.</title>
        <authorList>
            <consortium name="The Broad Institute Genomics Platform"/>
            <person name="Cuomo C.A."/>
            <person name="White T.C."/>
            <person name="Graser Y."/>
            <person name="Martinez-Rossi N."/>
            <person name="Heitman J."/>
            <person name="Young S.K."/>
            <person name="Zeng Q."/>
            <person name="Gargeya S."/>
            <person name="Abouelleil A."/>
            <person name="Alvarado L."/>
            <person name="Chapman S.B."/>
            <person name="Gainer-Dewar J."/>
            <person name="Goldberg J."/>
            <person name="Griggs A."/>
            <person name="Gujja S."/>
            <person name="Hansen M."/>
            <person name="Howarth C."/>
            <person name="Imamovic A."/>
            <person name="Larimer J."/>
            <person name="Martinez D."/>
            <person name="Murphy C."/>
            <person name="Pearson M.D."/>
            <person name="Persinoti G."/>
            <person name="Poon T."/>
            <person name="Priest M."/>
            <person name="Roberts A.D."/>
            <person name="Saif S."/>
            <person name="Shea T.D."/>
            <person name="Sykes S.N."/>
            <person name="Wortman J."/>
            <person name="Nusbaum C."/>
            <person name="Birren B."/>
        </authorList>
    </citation>
    <scope>NUCLEOTIDE SEQUENCE [LARGE SCALE GENOMIC DNA]</scope>
    <source>
        <strain evidence="2 3">CBS 452.61</strain>
    </source>
</reference>
<dbReference type="AlphaFoldDB" id="A0A022XN03"/>
<dbReference type="EMBL" id="KK208882">
    <property type="protein sequence ID" value="EZF72090.1"/>
    <property type="molecule type" value="Genomic_DNA"/>
</dbReference>
<accession>A0A022XN03</accession>
<gene>
    <name evidence="2" type="ORF">H105_05807</name>
</gene>